<sequence>MPRPPATGIAAGNMLSFAPAPQPSFSSKSPPQPIFSGAWDHRPAVPSPLSSSPIRASSPISPIGRNTRQTQSSPIQPPPSEASPSCFSVPSRYASRQTRLNPVMRGREDARLSRRHNFLQRVRQGSDDKAWQRRDIEGQFLKTSWLASIGRLSHDAPAISDADIEDAATASFRPETAQPTDRDEMMVDGDREDEELEALLATHEEHSAFRQRQPSPASLSDDEYDEIFAELISQEQQSLLQSQSQHSAELMDTSDDC</sequence>
<feature type="compositionally biased region" description="Low complexity" evidence="1">
    <location>
        <begin position="16"/>
        <end position="29"/>
    </location>
</feature>
<keyword evidence="3" id="KW-1185">Reference proteome</keyword>
<feature type="region of interest" description="Disordered" evidence="1">
    <location>
        <begin position="238"/>
        <end position="257"/>
    </location>
</feature>
<dbReference type="Proteomes" id="UP000557566">
    <property type="component" value="Unassembled WGS sequence"/>
</dbReference>
<evidence type="ECO:0000313" key="3">
    <source>
        <dbReference type="Proteomes" id="UP000557566"/>
    </source>
</evidence>
<comment type="caution">
    <text evidence="2">The sequence shown here is derived from an EMBL/GenBank/DDBJ whole genome shotgun (WGS) entry which is preliminary data.</text>
</comment>
<reference evidence="2 3" key="1">
    <citation type="journal article" date="2020" name="Genome Biol. Evol.">
        <title>A new high-quality draft genome assembly of the Chinese cordyceps Ophiocordyceps sinensis.</title>
        <authorList>
            <person name="Shu R."/>
            <person name="Zhang J."/>
            <person name="Meng Q."/>
            <person name="Zhang H."/>
            <person name="Zhou G."/>
            <person name="Li M."/>
            <person name="Wu P."/>
            <person name="Zhao Y."/>
            <person name="Chen C."/>
            <person name="Qin Q."/>
        </authorList>
    </citation>
    <scope>NUCLEOTIDE SEQUENCE [LARGE SCALE GENOMIC DNA]</scope>
    <source>
        <strain evidence="2 3">IOZ07</strain>
    </source>
</reference>
<name>A0A8H4V4H1_9HYPO</name>
<dbReference type="EMBL" id="JAAVMX010000005">
    <property type="protein sequence ID" value="KAF4508142.1"/>
    <property type="molecule type" value="Genomic_DNA"/>
</dbReference>
<protein>
    <submittedName>
        <fullName evidence="2">Uncharacterized protein</fullName>
    </submittedName>
</protein>
<organism evidence="2 3">
    <name type="scientific">Ophiocordyceps sinensis</name>
    <dbReference type="NCBI Taxonomy" id="72228"/>
    <lineage>
        <taxon>Eukaryota</taxon>
        <taxon>Fungi</taxon>
        <taxon>Dikarya</taxon>
        <taxon>Ascomycota</taxon>
        <taxon>Pezizomycotina</taxon>
        <taxon>Sordariomycetes</taxon>
        <taxon>Hypocreomycetidae</taxon>
        <taxon>Hypocreales</taxon>
        <taxon>Ophiocordycipitaceae</taxon>
        <taxon>Ophiocordyceps</taxon>
    </lineage>
</organism>
<accession>A0A8H4V4H1</accession>
<dbReference type="AlphaFoldDB" id="A0A8H4V4H1"/>
<feature type="compositionally biased region" description="Low complexity" evidence="1">
    <location>
        <begin position="47"/>
        <end position="63"/>
    </location>
</feature>
<evidence type="ECO:0000256" key="1">
    <source>
        <dbReference type="SAM" id="MobiDB-lite"/>
    </source>
</evidence>
<dbReference type="OrthoDB" id="5279705at2759"/>
<gene>
    <name evidence="2" type="ORF">G6O67_004558</name>
</gene>
<evidence type="ECO:0000313" key="2">
    <source>
        <dbReference type="EMBL" id="KAF4508142.1"/>
    </source>
</evidence>
<feature type="compositionally biased region" description="Low complexity" evidence="1">
    <location>
        <begin position="238"/>
        <end position="250"/>
    </location>
</feature>
<proteinExistence type="predicted"/>
<feature type="region of interest" description="Disordered" evidence="1">
    <location>
        <begin position="203"/>
        <end position="224"/>
    </location>
</feature>
<feature type="region of interest" description="Disordered" evidence="1">
    <location>
        <begin position="1"/>
        <end position="111"/>
    </location>
</feature>